<dbReference type="PROSITE" id="PS50088">
    <property type="entry name" value="ANK_REPEAT"/>
    <property type="match status" value="1"/>
</dbReference>
<dbReference type="Pfam" id="PF00023">
    <property type="entry name" value="Ank"/>
    <property type="match status" value="1"/>
</dbReference>
<keyword evidence="1" id="KW-0677">Repeat</keyword>
<dbReference type="PANTHER" id="PTHR24198:SF165">
    <property type="entry name" value="ANKYRIN REPEAT-CONTAINING PROTEIN-RELATED"/>
    <property type="match status" value="1"/>
</dbReference>
<dbReference type="PANTHER" id="PTHR24198">
    <property type="entry name" value="ANKYRIN REPEAT AND PROTEIN KINASE DOMAIN-CONTAINING PROTEIN"/>
    <property type="match status" value="1"/>
</dbReference>
<gene>
    <name evidence="5" type="ORF">B0T10DRAFT_579750</name>
</gene>
<reference evidence="5 6" key="1">
    <citation type="journal article" date="2021" name="Nat. Commun.">
        <title>Genetic determinants of endophytism in the Arabidopsis root mycobiome.</title>
        <authorList>
            <person name="Mesny F."/>
            <person name="Miyauchi S."/>
            <person name="Thiergart T."/>
            <person name="Pickel B."/>
            <person name="Atanasova L."/>
            <person name="Karlsson M."/>
            <person name="Huettel B."/>
            <person name="Barry K.W."/>
            <person name="Haridas S."/>
            <person name="Chen C."/>
            <person name="Bauer D."/>
            <person name="Andreopoulos W."/>
            <person name="Pangilinan J."/>
            <person name="LaButti K."/>
            <person name="Riley R."/>
            <person name="Lipzen A."/>
            <person name="Clum A."/>
            <person name="Drula E."/>
            <person name="Henrissat B."/>
            <person name="Kohler A."/>
            <person name="Grigoriev I.V."/>
            <person name="Martin F.M."/>
            <person name="Hacquard S."/>
        </authorList>
    </citation>
    <scope>NUCLEOTIDE SEQUENCE [LARGE SCALE GENOMIC DNA]</scope>
    <source>
        <strain evidence="5 6">MPI-CAGE-CH-0241</strain>
    </source>
</reference>
<keyword evidence="2 3" id="KW-0040">ANK repeat</keyword>
<evidence type="ECO:0000256" key="4">
    <source>
        <dbReference type="SAM" id="MobiDB-lite"/>
    </source>
</evidence>
<protein>
    <submittedName>
        <fullName evidence="5">Ankyrin repeat-containing domain protein</fullName>
    </submittedName>
</protein>
<feature type="compositionally biased region" description="Acidic residues" evidence="4">
    <location>
        <begin position="282"/>
        <end position="307"/>
    </location>
</feature>
<dbReference type="OrthoDB" id="341259at2759"/>
<dbReference type="Pfam" id="PF12796">
    <property type="entry name" value="Ank_2"/>
    <property type="match status" value="1"/>
</dbReference>
<organism evidence="5 6">
    <name type="scientific">Thelonectria olida</name>
    <dbReference type="NCBI Taxonomy" id="1576542"/>
    <lineage>
        <taxon>Eukaryota</taxon>
        <taxon>Fungi</taxon>
        <taxon>Dikarya</taxon>
        <taxon>Ascomycota</taxon>
        <taxon>Pezizomycotina</taxon>
        <taxon>Sordariomycetes</taxon>
        <taxon>Hypocreomycetidae</taxon>
        <taxon>Hypocreales</taxon>
        <taxon>Nectriaceae</taxon>
        <taxon>Thelonectria</taxon>
    </lineage>
</organism>
<evidence type="ECO:0000313" key="6">
    <source>
        <dbReference type="Proteomes" id="UP000777438"/>
    </source>
</evidence>
<dbReference type="SMART" id="SM00248">
    <property type="entry name" value="ANK"/>
    <property type="match status" value="4"/>
</dbReference>
<evidence type="ECO:0000313" key="5">
    <source>
        <dbReference type="EMBL" id="KAH6884260.1"/>
    </source>
</evidence>
<feature type="repeat" description="ANK" evidence="3">
    <location>
        <begin position="99"/>
        <end position="122"/>
    </location>
</feature>
<dbReference type="Gene3D" id="1.25.40.20">
    <property type="entry name" value="Ankyrin repeat-containing domain"/>
    <property type="match status" value="1"/>
</dbReference>
<dbReference type="AlphaFoldDB" id="A0A9P9AL87"/>
<feature type="region of interest" description="Disordered" evidence="4">
    <location>
        <begin position="280"/>
        <end position="307"/>
    </location>
</feature>
<dbReference type="EMBL" id="JAGPYM010000021">
    <property type="protein sequence ID" value="KAH6884260.1"/>
    <property type="molecule type" value="Genomic_DNA"/>
</dbReference>
<dbReference type="InterPro" id="IPR036770">
    <property type="entry name" value="Ankyrin_rpt-contain_sf"/>
</dbReference>
<dbReference type="SUPFAM" id="SSF48403">
    <property type="entry name" value="Ankyrin repeat"/>
    <property type="match status" value="1"/>
</dbReference>
<sequence length="307" mass="34026">MMGKTPFIESLLKRPETTIDVVDSSGVTFLHLAVRKEVYLELWKVPLVDFLLQHPEIGAAAADSQGRTVLHDTIEEGPLAIIQSLLSRPEVNAGSPNLQGSIPLHLAVEDERLDVVEFLLQRHTVDATSVDEHGHTVLRYTVKADRGDDATISLIQRLLGMGIRINAASIYGPVLVRAIKRCNCRAALTLLDNGANLLSYSKLDAPEAGKSPLEWACDAGLNSGQYELLKFVLSKSTRVNISHRYLERKISESVDMECTMFVTDELLAFRRREFLTDALSYSEEEMTEEEDESEDGSLEEGGNDQEG</sequence>
<dbReference type="PROSITE" id="PS50297">
    <property type="entry name" value="ANK_REP_REGION"/>
    <property type="match status" value="1"/>
</dbReference>
<name>A0A9P9AL87_9HYPO</name>
<keyword evidence="6" id="KW-1185">Reference proteome</keyword>
<proteinExistence type="predicted"/>
<evidence type="ECO:0000256" key="1">
    <source>
        <dbReference type="ARBA" id="ARBA00022737"/>
    </source>
</evidence>
<evidence type="ECO:0000256" key="2">
    <source>
        <dbReference type="ARBA" id="ARBA00023043"/>
    </source>
</evidence>
<evidence type="ECO:0000256" key="3">
    <source>
        <dbReference type="PROSITE-ProRule" id="PRU00023"/>
    </source>
</evidence>
<accession>A0A9P9AL87</accession>
<dbReference type="Proteomes" id="UP000777438">
    <property type="component" value="Unassembled WGS sequence"/>
</dbReference>
<comment type="caution">
    <text evidence="5">The sequence shown here is derived from an EMBL/GenBank/DDBJ whole genome shotgun (WGS) entry which is preliminary data.</text>
</comment>
<dbReference type="InterPro" id="IPR002110">
    <property type="entry name" value="Ankyrin_rpt"/>
</dbReference>